<protein>
    <recommendedName>
        <fullName evidence="4">C4-dicarboxylate ABC transporter substrate-binding protein</fullName>
    </recommendedName>
</protein>
<evidence type="ECO:0000256" key="1">
    <source>
        <dbReference type="SAM" id="MobiDB-lite"/>
    </source>
</evidence>
<comment type="caution">
    <text evidence="2">The sequence shown here is derived from an EMBL/GenBank/DDBJ whole genome shotgun (WGS) entry which is preliminary data.</text>
</comment>
<dbReference type="CDD" id="cd13520">
    <property type="entry name" value="PBP2_TAXI_TRAP"/>
    <property type="match status" value="1"/>
</dbReference>
<reference evidence="2 3" key="1">
    <citation type="journal article" date="2017" name="ISME J.">
        <title>Potential for microbial H2 and metal transformations associated with novel bacteria and archaea in deep terrestrial subsurface sediments.</title>
        <authorList>
            <person name="Hernsdorf A.W."/>
            <person name="Amano Y."/>
            <person name="Miyakawa K."/>
            <person name="Ise K."/>
            <person name="Suzuki Y."/>
            <person name="Anantharaman K."/>
            <person name="Probst A."/>
            <person name="Burstein D."/>
            <person name="Thomas B.C."/>
            <person name="Banfield J.F."/>
        </authorList>
    </citation>
    <scope>NUCLEOTIDE SEQUENCE [LARGE SCALE GENOMIC DNA]</scope>
    <source>
        <strain evidence="2">HGW-Wallbacteria-1</strain>
    </source>
</reference>
<dbReference type="PANTHER" id="PTHR42941:SF1">
    <property type="entry name" value="SLL1037 PROTEIN"/>
    <property type="match status" value="1"/>
</dbReference>
<gene>
    <name evidence="2" type="ORF">CVV64_14535</name>
</gene>
<dbReference type="Gene3D" id="3.40.190.10">
    <property type="entry name" value="Periplasmic binding protein-like II"/>
    <property type="match status" value="2"/>
</dbReference>
<dbReference type="Proteomes" id="UP000233256">
    <property type="component" value="Unassembled WGS sequence"/>
</dbReference>
<proteinExistence type="predicted"/>
<sequence length="396" mass="42105">MKRTSIEIKARKFTGKSYITLPDTSAAIQTSSKLLNSLPSLPSFPSLPALFALCLIIISAFPLSLQGAEKTDSAEILVTFLPLGTGSASGTYYPLGKAIGDLITTRNEDLNVMAFSTRGSNENLQLLEDGEINMAIVQSDAFYFAVKGLKNYTGRKAPPVKAILSLYPEVVHLVVPGDSKVGGFADLRGKRVIVGAEGSGNLVTSLVLLSVFGIDENMITPGYLNYDEAIQAMSRGDYDAFILVAGLPTAALTELKARSSVKIVSLTEKDRAIICNNLTYMSNASIPAGTYAEQNSQIPTVALKALLVCGDQMSSSHVRTILSTIFDNLDFLAGKHPRAADISRETALQAIPDGFTHDAAAAFFQGSKTDTGIDTSDPKIDLKTAAKTEPPSGEAK</sequence>
<dbReference type="PANTHER" id="PTHR42941">
    <property type="entry name" value="SLL1037 PROTEIN"/>
    <property type="match status" value="1"/>
</dbReference>
<dbReference type="AlphaFoldDB" id="A0A2N1PM59"/>
<feature type="compositionally biased region" description="Basic and acidic residues" evidence="1">
    <location>
        <begin position="376"/>
        <end position="386"/>
    </location>
</feature>
<dbReference type="Pfam" id="PF16868">
    <property type="entry name" value="NMT1_3"/>
    <property type="match status" value="1"/>
</dbReference>
<evidence type="ECO:0000313" key="3">
    <source>
        <dbReference type="Proteomes" id="UP000233256"/>
    </source>
</evidence>
<evidence type="ECO:0008006" key="4">
    <source>
        <dbReference type="Google" id="ProtNLM"/>
    </source>
</evidence>
<dbReference type="NCBIfam" id="TIGR02122">
    <property type="entry name" value="TRAP_TAXI"/>
    <property type="match status" value="1"/>
</dbReference>
<dbReference type="InterPro" id="IPR011852">
    <property type="entry name" value="TRAP_TAXI"/>
</dbReference>
<organism evidence="2 3">
    <name type="scientific">Candidatus Wallbacteria bacterium HGW-Wallbacteria-1</name>
    <dbReference type="NCBI Taxonomy" id="2013854"/>
    <lineage>
        <taxon>Bacteria</taxon>
        <taxon>Candidatus Walliibacteriota</taxon>
    </lineage>
</organism>
<accession>A0A2N1PM59</accession>
<evidence type="ECO:0000313" key="2">
    <source>
        <dbReference type="EMBL" id="PKK89419.1"/>
    </source>
</evidence>
<feature type="region of interest" description="Disordered" evidence="1">
    <location>
        <begin position="370"/>
        <end position="396"/>
    </location>
</feature>
<name>A0A2N1PM59_9BACT</name>
<dbReference type="EMBL" id="PGXC01000018">
    <property type="protein sequence ID" value="PKK89419.1"/>
    <property type="molecule type" value="Genomic_DNA"/>
</dbReference>
<dbReference type="SUPFAM" id="SSF53850">
    <property type="entry name" value="Periplasmic binding protein-like II"/>
    <property type="match status" value="1"/>
</dbReference>